<comment type="caution">
    <text evidence="2">The sequence shown here is derived from an EMBL/GenBank/DDBJ whole genome shotgun (WGS) entry which is preliminary data.</text>
</comment>
<gene>
    <name evidence="2" type="ORF">ACFQZP_15850</name>
</gene>
<protein>
    <submittedName>
        <fullName evidence="2">Uncharacterized protein</fullName>
    </submittedName>
</protein>
<sequence>MRGLSLGLIYFRHFEQVCRDWALHDADPELLGGLPARVGHGVVHDPKARTGHETDVAVIDIAEGSKPPLPHAATADHGNTPSLNPAPLRSSLV</sequence>
<evidence type="ECO:0000313" key="3">
    <source>
        <dbReference type="Proteomes" id="UP001596957"/>
    </source>
</evidence>
<evidence type="ECO:0000256" key="1">
    <source>
        <dbReference type="SAM" id="MobiDB-lite"/>
    </source>
</evidence>
<organism evidence="2 3">
    <name type="scientific">Streptomyces lutosisoli</name>
    <dbReference type="NCBI Taxonomy" id="2665721"/>
    <lineage>
        <taxon>Bacteria</taxon>
        <taxon>Bacillati</taxon>
        <taxon>Actinomycetota</taxon>
        <taxon>Actinomycetes</taxon>
        <taxon>Kitasatosporales</taxon>
        <taxon>Streptomycetaceae</taxon>
        <taxon>Streptomyces</taxon>
    </lineage>
</organism>
<accession>A0ABW2VJB3</accession>
<feature type="region of interest" description="Disordered" evidence="1">
    <location>
        <begin position="64"/>
        <end position="93"/>
    </location>
</feature>
<dbReference type="EMBL" id="JBHTEC010000001">
    <property type="protein sequence ID" value="MFD0283136.1"/>
    <property type="molecule type" value="Genomic_DNA"/>
</dbReference>
<evidence type="ECO:0000313" key="2">
    <source>
        <dbReference type="EMBL" id="MFD0283136.1"/>
    </source>
</evidence>
<keyword evidence="3" id="KW-1185">Reference proteome</keyword>
<reference evidence="3" key="1">
    <citation type="journal article" date="2019" name="Int. J. Syst. Evol. Microbiol.">
        <title>The Global Catalogue of Microorganisms (GCM) 10K type strain sequencing project: providing services to taxonomists for standard genome sequencing and annotation.</title>
        <authorList>
            <consortium name="The Broad Institute Genomics Platform"/>
            <consortium name="The Broad Institute Genome Sequencing Center for Infectious Disease"/>
            <person name="Wu L."/>
            <person name="Ma J."/>
        </authorList>
    </citation>
    <scope>NUCLEOTIDE SEQUENCE [LARGE SCALE GENOMIC DNA]</scope>
    <source>
        <strain evidence="3">CGMCC 4.7198</strain>
    </source>
</reference>
<dbReference type="RefSeq" id="WP_381250182.1">
    <property type="nucleotide sequence ID" value="NZ_JBHTBI010000004.1"/>
</dbReference>
<name>A0ABW2VJB3_9ACTN</name>
<dbReference type="Proteomes" id="UP001596957">
    <property type="component" value="Unassembled WGS sequence"/>
</dbReference>
<proteinExistence type="predicted"/>